<comment type="caution">
    <text evidence="1">The sequence shown here is derived from an EMBL/GenBank/DDBJ whole genome shotgun (WGS) entry which is preliminary data.</text>
</comment>
<sequence>MNVVHYQNSSTEQVEQCKVVAELQSPWQLRLGRDPVSENLANLKHRTNKMNQIEMTCENLIIGNLGSIYISFVAYFTNAEYFSSFQTALQITQTFLSEKRSHLVQET</sequence>
<reference evidence="1 2" key="1">
    <citation type="submission" date="2015-01" db="EMBL/GenBank/DDBJ databases">
        <title>Evolution of Trichinella species and genotypes.</title>
        <authorList>
            <person name="Korhonen P.K."/>
            <person name="Edoardo P."/>
            <person name="Giuseppe L.R."/>
            <person name="Gasser R.B."/>
        </authorList>
    </citation>
    <scope>NUCLEOTIDE SEQUENCE [LARGE SCALE GENOMIC DNA]</scope>
    <source>
        <strain evidence="1">ISS417</strain>
    </source>
</reference>
<dbReference type="EMBL" id="JYDJ01000010">
    <property type="protein sequence ID" value="KRX50006.1"/>
    <property type="molecule type" value="Genomic_DNA"/>
</dbReference>
<proteinExistence type="predicted"/>
<gene>
    <name evidence="1" type="ORF">T05_14571</name>
</gene>
<keyword evidence="2" id="KW-1185">Reference proteome</keyword>
<protein>
    <submittedName>
        <fullName evidence="1">Uncharacterized protein</fullName>
    </submittedName>
</protein>
<accession>A0A0V0UF57</accession>
<dbReference type="Proteomes" id="UP000055048">
    <property type="component" value="Unassembled WGS sequence"/>
</dbReference>
<evidence type="ECO:0000313" key="1">
    <source>
        <dbReference type="EMBL" id="KRX50006.1"/>
    </source>
</evidence>
<dbReference type="AlphaFoldDB" id="A0A0V0UF57"/>
<name>A0A0V0UF57_9BILA</name>
<evidence type="ECO:0000313" key="2">
    <source>
        <dbReference type="Proteomes" id="UP000055048"/>
    </source>
</evidence>
<organism evidence="1 2">
    <name type="scientific">Trichinella murrelli</name>
    <dbReference type="NCBI Taxonomy" id="144512"/>
    <lineage>
        <taxon>Eukaryota</taxon>
        <taxon>Metazoa</taxon>
        <taxon>Ecdysozoa</taxon>
        <taxon>Nematoda</taxon>
        <taxon>Enoplea</taxon>
        <taxon>Dorylaimia</taxon>
        <taxon>Trichinellida</taxon>
        <taxon>Trichinellidae</taxon>
        <taxon>Trichinella</taxon>
    </lineage>
</organism>